<organism evidence="3">
    <name type="scientific">Nitrosopumilaceae spindle-shaped virus</name>
    <dbReference type="NCBI Taxonomy" id="3065433"/>
    <lineage>
        <taxon>Viruses</taxon>
    </lineage>
</organism>
<feature type="compositionally biased region" description="Polar residues" evidence="2">
    <location>
        <begin position="1001"/>
        <end position="1018"/>
    </location>
</feature>
<feature type="compositionally biased region" description="Polar residues" evidence="2">
    <location>
        <begin position="474"/>
        <end position="489"/>
    </location>
</feature>
<evidence type="ECO:0000256" key="2">
    <source>
        <dbReference type="SAM" id="MobiDB-lite"/>
    </source>
</evidence>
<accession>A0AAT9J9F4</accession>
<proteinExistence type="predicted"/>
<feature type="compositionally biased region" description="Polar residues" evidence="2">
    <location>
        <begin position="1027"/>
        <end position="1041"/>
    </location>
</feature>
<name>A0AAT9J9F4_9VIRU</name>
<feature type="region of interest" description="Disordered" evidence="2">
    <location>
        <begin position="465"/>
        <end position="491"/>
    </location>
</feature>
<protein>
    <submittedName>
        <fullName evidence="3">ORF9</fullName>
    </submittedName>
</protein>
<feature type="compositionally biased region" description="Basic residues" evidence="2">
    <location>
        <begin position="1268"/>
        <end position="1286"/>
    </location>
</feature>
<feature type="region of interest" description="Disordered" evidence="2">
    <location>
        <begin position="1234"/>
        <end position="1286"/>
    </location>
</feature>
<feature type="coiled-coil region" evidence="1">
    <location>
        <begin position="91"/>
        <end position="172"/>
    </location>
</feature>
<evidence type="ECO:0000256" key="1">
    <source>
        <dbReference type="SAM" id="Coils"/>
    </source>
</evidence>
<feature type="compositionally biased region" description="Basic and acidic residues" evidence="2">
    <location>
        <begin position="991"/>
        <end position="1000"/>
    </location>
</feature>
<evidence type="ECO:0000313" key="3">
    <source>
        <dbReference type="EMBL" id="DBA51775.1"/>
    </source>
</evidence>
<dbReference type="EMBL" id="BK067784">
    <property type="protein sequence ID" value="DBA51775.1"/>
    <property type="molecule type" value="Genomic_DNA"/>
</dbReference>
<feature type="region of interest" description="Disordered" evidence="2">
    <location>
        <begin position="991"/>
        <end position="1048"/>
    </location>
</feature>
<keyword evidence="1" id="KW-0175">Coiled coil</keyword>
<reference evidence="3" key="1">
    <citation type="journal article" date="2024" name="Environ. Microbiol. Rep.">
        <title>Hiding in plain sight: The discovery of complete genomes of 11 hypothetical spindle-shaped viruses that putatively infect mesophilic ammonia-oxidizing archaea.</title>
        <authorList>
            <person name="Ni Y."/>
            <person name="Xu T."/>
            <person name="Yan S."/>
            <person name="Chen L."/>
            <person name="Wang Y."/>
        </authorList>
    </citation>
    <scope>NUCLEOTIDE SEQUENCE</scope>
    <source>
        <strain evidence="3">NMH1</strain>
    </source>
</reference>
<sequence length="1286" mass="143055">MVKTAKEKELEKQIAEATAKQAGEVAQAEIEVYEGQNYEARQAYEEAIQKRAQTRSTLPEKIPDDPEYKERLLQSQYIEMKVVSPKQVQQVREYREEIKKQQQAKQTVQVLDKEIPQLYSKAVEESKEVKKKAEQARQAEIKKQEALITSYQQQITEEKQRVQREAQAREDAYQAYLKSNSGDKSISKKIHYGQVGGVELMKGDIILSAGRGYTNVRFHKSYYEKAVESYKARGYNVSVADLQKVSAIGKRTQSGKIRDSAMRAVLDPSGKSEEAYQQSRAQAKRNVASAYASMSAKEKVHSSAMASTYAINHDMSASEISQRKDAKFDAQMNLVSEMTGGLISPKKKGESQDDYYERMRVYESNELYKKTGGLIDIRKDVTSEAMKIIQKQREIELANRRQQEYVKELRAGNIGIATALTTPQTTQSYTGKSTGNLNTFLKERGLVAKTAPDSMFKPDYSEKLTEARQRASMPATSGTEMGDLRTQSPMFVGKTDQPYQMRKAGTTELRQRELAQERIDVFKPKVIQQQPVKDSIAFKFTNLKDPQVGTLDSGKPLEQKGVSSFGVTPSQSYLDKMYDYTVPSNQKSVFPLMSGQTFQATTPVTFGTQKEAEEYVKSKPKEKVFSGTDNEAWNRLMYAPAVYTGELPDPRETGDWVGTARLTGSTMLSPLVSVASSAVNLTQPEDKQIPIYRTGSDVLISGTIDDVIEGQPLRGTGVTGTYNYVKQDPLRAVLELPAEGLMWIAGGKAVSLGTQAVRRGVKVITPTVQSVERSATRTGYNIVQSTKIPNIIKAPVQATMVTGRAVKSTLTFPYNPLTRSRMKQAEAIGSKNYPPEVPRQIEKIGSTYVITPVTTESFPQTVSAITVKFGKGGKTAYYSDTPQMIRKSDELLVTGSKLDIEGLKSLGFKGSITSPISKEDKFLYKVPLTKDNLYAMSSEEVPKRISQVGTKTTEPTRQAKLVEQGGLIEARLRPDTQESILALGKMEKARKLPKEYDPQPEKSNILGTYKKTSTTQTKETMDLPPSKTGQTLDKPAPQSSSKGKKLKEFARAEAKADVKTSPYSSAIVGTATKASAVVGTKALASTRVDTGVKIQQEIKTGLVQETALKTQQQLKTPQRLKTGMRMETGLKLDTGSKLMTQQKTVLSFSSPIKTQSRTQRPKALPFVLPKVEETETRGKRKRGKKAGFIGNVRLDNIMGMYKRKEITYGQKKVTKLERQDMRLTAGTKNRIAFPSSGLLKTKKKKKSKSESMFGRKTKDEFAGFESKPKKKSKGKKKSKTTKVRLL</sequence>
<reference evidence="3" key="2">
    <citation type="submission" date="2024-03" db="EMBL/GenBank/DDBJ databases">
        <authorList>
            <person name="Ni Y."/>
            <person name="Xu T."/>
            <person name="Yan S."/>
            <person name="Chen L."/>
            <person name="Wang Y."/>
        </authorList>
    </citation>
    <scope>NUCLEOTIDE SEQUENCE</scope>
    <source>
        <strain evidence="3">NMH1</strain>
    </source>
</reference>